<name>W5J6S2_ANODA</name>
<keyword evidence="10" id="KW-1133">Transmembrane helix</keyword>
<keyword evidence="4 8" id="KW-0378">Hydrolase</keyword>
<reference evidence="12 14" key="1">
    <citation type="journal article" date="2010" name="BMC Genomics">
        <title>Combination of measures distinguishes pre-miRNAs from other stem-loops in the genome of the newly sequenced Anopheles darlingi.</title>
        <authorList>
            <person name="Mendes N.D."/>
            <person name="Freitas A.T."/>
            <person name="Vasconcelos A.T."/>
            <person name="Sagot M.F."/>
        </authorList>
    </citation>
    <scope>NUCLEOTIDE SEQUENCE</scope>
</reference>
<keyword evidence="6" id="KW-1015">Disulfide bond</keyword>
<dbReference type="eggNOG" id="KOG3627">
    <property type="taxonomic scope" value="Eukaryota"/>
</dbReference>
<evidence type="ECO:0000313" key="14">
    <source>
        <dbReference type="Proteomes" id="UP000000673"/>
    </source>
</evidence>
<reference evidence="12" key="2">
    <citation type="submission" date="2010-05" db="EMBL/GenBank/DDBJ databases">
        <authorList>
            <person name="Almeida L.G."/>
            <person name="Nicolas M.F."/>
            <person name="Souza R.C."/>
            <person name="Vasconcelos A.T.R."/>
        </authorList>
    </citation>
    <scope>NUCLEOTIDE SEQUENCE</scope>
</reference>
<evidence type="ECO:0000256" key="8">
    <source>
        <dbReference type="RuleBase" id="RU363034"/>
    </source>
</evidence>
<dbReference type="CDD" id="cd00190">
    <property type="entry name" value="Tryp_SPc"/>
    <property type="match status" value="1"/>
</dbReference>
<dbReference type="InterPro" id="IPR018114">
    <property type="entry name" value="TRYPSIN_HIS"/>
</dbReference>
<reference evidence="12" key="3">
    <citation type="journal article" date="2013" name="Nucleic Acids Res.">
        <title>The genome of Anopheles darlingi, the main neotropical malaria vector.</title>
        <authorList>
            <person name="Marinotti O."/>
            <person name="Cerqueira G.C."/>
            <person name="de Almeida L.G."/>
            <person name="Ferro M.I."/>
            <person name="Loreto E.L."/>
            <person name="Zaha A."/>
            <person name="Teixeira S.M."/>
            <person name="Wespiser A.R."/>
            <person name="Almeida E Silva A."/>
            <person name="Schlindwein A.D."/>
            <person name="Pacheco A.C."/>
            <person name="Silva A.L."/>
            <person name="Graveley B.R."/>
            <person name="Walenz B.P."/>
            <person name="Lima Bde A."/>
            <person name="Ribeiro C.A."/>
            <person name="Nunes-Silva C.G."/>
            <person name="de Carvalho C.R."/>
            <person name="Soares C.M."/>
            <person name="de Menezes C.B."/>
            <person name="Matiolli C."/>
            <person name="Caffrey D."/>
            <person name="Araujo D.A."/>
            <person name="de Oliveira D.M."/>
            <person name="Golenbock D."/>
            <person name="Grisard E.C."/>
            <person name="Fantinatti-Garboggini F."/>
            <person name="de Carvalho F.M."/>
            <person name="Barcellos F.G."/>
            <person name="Prosdocimi F."/>
            <person name="May G."/>
            <person name="Azevedo Junior G.M."/>
            <person name="Guimaraes G.M."/>
            <person name="Goldman G.H."/>
            <person name="Padilha I.Q."/>
            <person name="Batista Jda S."/>
            <person name="Ferro J.A."/>
            <person name="Ribeiro J.M."/>
            <person name="Fietto J.L."/>
            <person name="Dabbas K.M."/>
            <person name="Cerdeira L."/>
            <person name="Agnez-Lima L.F."/>
            <person name="Brocchi M."/>
            <person name="de Carvalho M.O."/>
            <person name="Teixeira Mde M."/>
            <person name="Diniz Maia Mde M."/>
            <person name="Goldman M.H."/>
            <person name="Cruz Schneider M.P."/>
            <person name="Felipe M.S."/>
            <person name="Hungria M."/>
            <person name="Nicolas M.F."/>
            <person name="Pereira M."/>
            <person name="Montes M.A."/>
            <person name="Cantao M.E."/>
            <person name="Vincentz M."/>
            <person name="Rafael M.S."/>
            <person name="Silverman N."/>
            <person name="Stoco P.H."/>
            <person name="Souza R.C."/>
            <person name="Vicentini R."/>
            <person name="Gazzinelli R.T."/>
            <person name="Neves Rde O."/>
            <person name="Silva R."/>
            <person name="Astolfi-Filho S."/>
            <person name="Maciel T.E."/>
            <person name="Urmenyi T.P."/>
            <person name="Tadei W.P."/>
            <person name="Camargo E.P."/>
            <person name="de Vasconcelos A.T."/>
        </authorList>
    </citation>
    <scope>NUCLEOTIDE SEQUENCE</scope>
</reference>
<comment type="subcellular location">
    <subcellularLocation>
        <location evidence="1">Secreted</location>
        <location evidence="1">Extracellular space</location>
    </subcellularLocation>
</comment>
<dbReference type="InterPro" id="IPR050430">
    <property type="entry name" value="Peptidase_S1"/>
</dbReference>
<dbReference type="GO" id="GO:0004252">
    <property type="term" value="F:serine-type endopeptidase activity"/>
    <property type="evidence" value="ECO:0007669"/>
    <property type="project" value="InterPro"/>
</dbReference>
<keyword evidence="14" id="KW-1185">Reference proteome</keyword>
<dbReference type="EMBL" id="ADMH02002103">
    <property type="protein sequence ID" value="ETN59098.1"/>
    <property type="molecule type" value="Genomic_DNA"/>
</dbReference>
<feature type="transmembrane region" description="Helical" evidence="10">
    <location>
        <begin position="79"/>
        <end position="101"/>
    </location>
</feature>
<dbReference type="GO" id="GO:0006508">
    <property type="term" value="P:proteolysis"/>
    <property type="evidence" value="ECO:0007669"/>
    <property type="project" value="UniProtKB-KW"/>
</dbReference>
<dbReference type="FunFam" id="2.40.10.10:FF:000068">
    <property type="entry name" value="transmembrane protease serine 2"/>
    <property type="match status" value="1"/>
</dbReference>
<evidence type="ECO:0000256" key="3">
    <source>
        <dbReference type="ARBA" id="ARBA00022757"/>
    </source>
</evidence>
<comment type="similarity">
    <text evidence="7">Belongs to the peptidase S1 family. CLIP subfamily.</text>
</comment>
<dbReference type="PROSITE" id="PS00134">
    <property type="entry name" value="TRYPSIN_HIS"/>
    <property type="match status" value="1"/>
</dbReference>
<dbReference type="SUPFAM" id="SSF50494">
    <property type="entry name" value="Trypsin-like serine proteases"/>
    <property type="match status" value="1"/>
</dbReference>
<dbReference type="VEuPathDB" id="VectorBase:ADAC009326"/>
<evidence type="ECO:0000256" key="4">
    <source>
        <dbReference type="ARBA" id="ARBA00022801"/>
    </source>
</evidence>
<dbReference type="InterPro" id="IPR001254">
    <property type="entry name" value="Trypsin_dom"/>
</dbReference>
<evidence type="ECO:0000313" key="12">
    <source>
        <dbReference type="EMBL" id="ETN59098.1"/>
    </source>
</evidence>
<dbReference type="SMART" id="SM00020">
    <property type="entry name" value="Tryp_SPc"/>
    <property type="match status" value="1"/>
</dbReference>
<evidence type="ECO:0000256" key="6">
    <source>
        <dbReference type="ARBA" id="ARBA00023157"/>
    </source>
</evidence>
<feature type="region of interest" description="Disordered" evidence="9">
    <location>
        <begin position="277"/>
        <end position="298"/>
    </location>
</feature>
<keyword evidence="10" id="KW-0472">Membrane</keyword>
<dbReference type="FunFam" id="2.40.10.10:FF:000036">
    <property type="entry name" value="Trypsin beta"/>
    <property type="match status" value="1"/>
</dbReference>
<dbReference type="PROSITE" id="PS50240">
    <property type="entry name" value="TRYPSIN_DOM"/>
    <property type="match status" value="1"/>
</dbReference>
<dbReference type="EnsemblMetazoa" id="ADAC009326-RA">
    <property type="protein sequence ID" value="ADAC009326-PA"/>
    <property type="gene ID" value="ADAC009326"/>
</dbReference>
<keyword evidence="5 8" id="KW-0720">Serine protease</keyword>
<dbReference type="Pfam" id="PF00089">
    <property type="entry name" value="Trypsin"/>
    <property type="match status" value="1"/>
</dbReference>
<dbReference type="GO" id="GO:0007586">
    <property type="term" value="P:digestion"/>
    <property type="evidence" value="ECO:0007669"/>
    <property type="project" value="UniProtKB-KW"/>
</dbReference>
<gene>
    <name evidence="12" type="ORF">AND_009326</name>
</gene>
<protein>
    <recommendedName>
        <fullName evidence="11">Peptidase S1 domain-containing protein</fullName>
    </recommendedName>
</protein>
<keyword evidence="3" id="KW-0222">Digestion</keyword>
<evidence type="ECO:0000256" key="10">
    <source>
        <dbReference type="SAM" id="Phobius"/>
    </source>
</evidence>
<accession>W5J6S2</accession>
<dbReference type="InterPro" id="IPR043504">
    <property type="entry name" value="Peptidase_S1_PA_chymotrypsin"/>
</dbReference>
<evidence type="ECO:0000256" key="1">
    <source>
        <dbReference type="ARBA" id="ARBA00004239"/>
    </source>
</evidence>
<evidence type="ECO:0000313" key="13">
    <source>
        <dbReference type="EnsemblMetazoa" id="ADAC009326-PA"/>
    </source>
</evidence>
<evidence type="ECO:0000256" key="7">
    <source>
        <dbReference type="ARBA" id="ARBA00024195"/>
    </source>
</evidence>
<dbReference type="GO" id="GO:0005576">
    <property type="term" value="C:extracellular region"/>
    <property type="evidence" value="ECO:0007669"/>
    <property type="project" value="UniProtKB-SubCell"/>
</dbReference>
<sequence>MLRRRIMYRGAISVAGPEEPVEQITNTSNQQQQQHQQQPEHRYNEAPYEEMSLAEVEVEVEEERVPAHDSCFNRFPDDLSVATIGGCSSTWPLLLLLLLLVNLPMVPMTGIQDISRKKLDMALLMMAAAAAAPSVVDPSIETQIKRTGLMSVSVAWQQHHHYHGSDSAETAVCPLGAASTEYASTNHRQSAPDNPLVWTPGNHATARRNCVRIGAAATGRSVAGRPGKWTTPDGTLQRYEQRDQRYVSRYCTGTGTGAGSGPRLTEPQPLNDDVQTLPSNSLPPLATTTTTTTSPVRTVTTNNSTHWEPIPHYQHPHYDPAGKVLWFPRIVGGSLATVGEFPAMVSLQLVRNSAHVCGGTLITMAHVLTAAHCVANTAGVATPPGQYQVMADDLYILPQAGNPSRQVRLVRSLTLHPQYDTATFANDLALLRLASEFRKTDSLYPAKRLQKAPVPGDRCSLAGWGVTSEQSSTMSPALQRINVVVDDFGNCNVVYQQLLTRGMLCASAPGRDACQGDSGGALLCAGGRMAGIVSFGAGCAKPNVPGVYIDVVYHEKWINGVLRNGGMAIRASGALLASTLLILWTGLRTL</sequence>
<dbReference type="AlphaFoldDB" id="W5J6S2"/>
<reference evidence="13" key="4">
    <citation type="submission" date="2015-06" db="UniProtKB">
        <authorList>
            <consortium name="EnsemblMetazoa"/>
        </authorList>
    </citation>
    <scope>IDENTIFICATION</scope>
</reference>
<dbReference type="Proteomes" id="UP000000673">
    <property type="component" value="Unassembled WGS sequence"/>
</dbReference>
<organism evidence="12">
    <name type="scientific">Anopheles darlingi</name>
    <name type="common">Mosquito</name>
    <dbReference type="NCBI Taxonomy" id="43151"/>
    <lineage>
        <taxon>Eukaryota</taxon>
        <taxon>Metazoa</taxon>
        <taxon>Ecdysozoa</taxon>
        <taxon>Arthropoda</taxon>
        <taxon>Hexapoda</taxon>
        <taxon>Insecta</taxon>
        <taxon>Pterygota</taxon>
        <taxon>Neoptera</taxon>
        <taxon>Endopterygota</taxon>
        <taxon>Diptera</taxon>
        <taxon>Nematocera</taxon>
        <taxon>Culicoidea</taxon>
        <taxon>Culicidae</taxon>
        <taxon>Anophelinae</taxon>
        <taxon>Anopheles</taxon>
    </lineage>
</organism>
<dbReference type="InterPro" id="IPR033116">
    <property type="entry name" value="TRYPSIN_SER"/>
</dbReference>
<dbReference type="STRING" id="43151.W5J6S2"/>
<keyword evidence="2 8" id="KW-0645">Protease</keyword>
<dbReference type="InterPro" id="IPR009003">
    <property type="entry name" value="Peptidase_S1_PA"/>
</dbReference>
<keyword evidence="10" id="KW-0812">Transmembrane</keyword>
<dbReference type="Gene3D" id="2.40.10.10">
    <property type="entry name" value="Trypsin-like serine proteases"/>
    <property type="match status" value="1"/>
</dbReference>
<evidence type="ECO:0000256" key="5">
    <source>
        <dbReference type="ARBA" id="ARBA00022825"/>
    </source>
</evidence>
<dbReference type="VEuPathDB" id="VectorBase:ADAR2_008503"/>
<proteinExistence type="inferred from homology"/>
<dbReference type="HOGENOM" id="CLU_462487_0_0_1"/>
<feature type="domain" description="Peptidase S1" evidence="11">
    <location>
        <begin position="330"/>
        <end position="563"/>
    </location>
</feature>
<dbReference type="InterPro" id="IPR001314">
    <property type="entry name" value="Peptidase_S1A"/>
</dbReference>
<dbReference type="PANTHER" id="PTHR24276">
    <property type="entry name" value="POLYSERASE-RELATED"/>
    <property type="match status" value="1"/>
</dbReference>
<evidence type="ECO:0000259" key="11">
    <source>
        <dbReference type="PROSITE" id="PS50240"/>
    </source>
</evidence>
<evidence type="ECO:0000256" key="9">
    <source>
        <dbReference type="SAM" id="MobiDB-lite"/>
    </source>
</evidence>
<dbReference type="PANTHER" id="PTHR24276:SF96">
    <property type="entry name" value="PEPTIDASE S1 DOMAIN-CONTAINING PROTEIN"/>
    <property type="match status" value="1"/>
</dbReference>
<dbReference type="PROSITE" id="PS00135">
    <property type="entry name" value="TRYPSIN_SER"/>
    <property type="match status" value="1"/>
</dbReference>
<feature type="region of interest" description="Disordered" evidence="9">
    <location>
        <begin position="17"/>
        <end position="44"/>
    </location>
</feature>
<dbReference type="PRINTS" id="PR00722">
    <property type="entry name" value="CHYMOTRYPSIN"/>
</dbReference>
<evidence type="ECO:0000256" key="2">
    <source>
        <dbReference type="ARBA" id="ARBA00022670"/>
    </source>
</evidence>